<organism evidence="1 2">
    <name type="scientific">Megalurothrips usitatus</name>
    <name type="common">bean blossom thrips</name>
    <dbReference type="NCBI Taxonomy" id="439358"/>
    <lineage>
        <taxon>Eukaryota</taxon>
        <taxon>Metazoa</taxon>
        <taxon>Ecdysozoa</taxon>
        <taxon>Arthropoda</taxon>
        <taxon>Hexapoda</taxon>
        <taxon>Insecta</taxon>
        <taxon>Pterygota</taxon>
        <taxon>Neoptera</taxon>
        <taxon>Paraneoptera</taxon>
        <taxon>Thysanoptera</taxon>
        <taxon>Terebrantia</taxon>
        <taxon>Thripoidea</taxon>
        <taxon>Thripidae</taxon>
        <taxon>Megalurothrips</taxon>
    </lineage>
</organism>
<gene>
    <name evidence="1" type="ORF">ONE63_011580</name>
</gene>
<keyword evidence="2" id="KW-1185">Reference proteome</keyword>
<dbReference type="EMBL" id="JAPTSV010000888">
    <property type="protein sequence ID" value="KAJ1518805.1"/>
    <property type="molecule type" value="Genomic_DNA"/>
</dbReference>
<dbReference type="Proteomes" id="UP001075354">
    <property type="component" value="Unassembled WGS sequence"/>
</dbReference>
<accession>A0AAV7X5B2</accession>
<proteinExistence type="predicted"/>
<dbReference type="AlphaFoldDB" id="A0AAV7X5B2"/>
<evidence type="ECO:0000313" key="2">
    <source>
        <dbReference type="Proteomes" id="UP001075354"/>
    </source>
</evidence>
<comment type="caution">
    <text evidence="1">The sequence shown here is derived from an EMBL/GenBank/DDBJ whole genome shotgun (WGS) entry which is preliminary data.</text>
</comment>
<reference evidence="1" key="1">
    <citation type="submission" date="2022-12" db="EMBL/GenBank/DDBJ databases">
        <title>Chromosome-level genome assembly of the bean flower thrips Megalurothrips usitatus.</title>
        <authorList>
            <person name="Ma L."/>
            <person name="Liu Q."/>
            <person name="Li H."/>
            <person name="Cai W."/>
        </authorList>
    </citation>
    <scope>NUCLEOTIDE SEQUENCE</scope>
    <source>
        <strain evidence="1">Cailab_2022a</strain>
    </source>
</reference>
<evidence type="ECO:0008006" key="3">
    <source>
        <dbReference type="Google" id="ProtNLM"/>
    </source>
</evidence>
<protein>
    <recommendedName>
        <fullName evidence="3">MULE transposase domain-containing protein</fullName>
    </recommendedName>
</protein>
<evidence type="ECO:0000313" key="1">
    <source>
        <dbReference type="EMBL" id="KAJ1518805.1"/>
    </source>
</evidence>
<sequence>MPGLTPNPGSRSGSTVYLDELGHAYAIRREHGRTRYMYCKTFGCGAHGRDELGQLALTVPHAAFCRPNPQLHQLNRMREMRQLARTTGRCEPSFRAIEAQEEFRGVAGLIRLPAFASSLRRAVNQGRPAIPHSVEEFAALLPQHARYSTNKDGDPFFVGTVRNGERVHLIFVSDRILRAIEDRGQAVRLHADAAVKTVPGLFKQLFAVQAVGGNHVYGCVYVLMTGKEQGDYAAVLGFIMERYPRLVVESWMMDHERALRNAARHSTPNARLYACRSHYARRIKDRFLKGSLPSIRDTAEGHQLYRMCITLPLLPADLTVRGLNEVVVPAGQRLQLTPRQRDDLQVFLRRYMDGYWMRRVGPEVLSVAGLDRRTNNDGECWNGYVTGRAVTHRDNVWSCTETISEVESRDRNDFMRWWVHRVPPRRPRPGAMDAKDARIARNCSKTLEIIM</sequence>
<name>A0AAV7X5B2_9NEOP</name>